<dbReference type="AlphaFoldDB" id="A0A0F9MW61"/>
<organism evidence="1">
    <name type="scientific">marine sediment metagenome</name>
    <dbReference type="NCBI Taxonomy" id="412755"/>
    <lineage>
        <taxon>unclassified sequences</taxon>
        <taxon>metagenomes</taxon>
        <taxon>ecological metagenomes</taxon>
    </lineage>
</organism>
<comment type="caution">
    <text evidence="1">The sequence shown here is derived from an EMBL/GenBank/DDBJ whole genome shotgun (WGS) entry which is preliminary data.</text>
</comment>
<gene>
    <name evidence="1" type="ORF">LCGC14_1040920</name>
</gene>
<proteinExistence type="predicted"/>
<evidence type="ECO:0000313" key="1">
    <source>
        <dbReference type="EMBL" id="KKN10009.1"/>
    </source>
</evidence>
<protein>
    <submittedName>
        <fullName evidence="1">Uncharacterized protein</fullName>
    </submittedName>
</protein>
<sequence length="286" mass="30598">MAATSWNKIDLRKANYLDLFDKDIGKTLQGLKNANYDPWIFEFLLQDVGVVDGAAHEIRVGFTDDFDNGEVTPIVLFIKPAHAQDKAEGTGAQAVTIYGFDGDGNPAAIEITLHATANTQISSVVLWKRFVGAQVTRVGSGGTNAGIILISNTGQAETYGTIDAEEWSTIGARVYVPANYNAILTMRAGIVAANHATDVLEAFDGVIINPVYSASALQAAIDSYYCPVGSVGMIDLGIVKTEIVGADKYYITFTQATKSDDSNQTIAYHIRVIMYGTTNSLRGVGA</sequence>
<name>A0A0F9MW61_9ZZZZ</name>
<dbReference type="EMBL" id="LAZR01004285">
    <property type="protein sequence ID" value="KKN10009.1"/>
    <property type="molecule type" value="Genomic_DNA"/>
</dbReference>
<accession>A0A0F9MW61</accession>
<reference evidence="1" key="1">
    <citation type="journal article" date="2015" name="Nature">
        <title>Complex archaea that bridge the gap between prokaryotes and eukaryotes.</title>
        <authorList>
            <person name="Spang A."/>
            <person name="Saw J.H."/>
            <person name="Jorgensen S.L."/>
            <person name="Zaremba-Niedzwiedzka K."/>
            <person name="Martijn J."/>
            <person name="Lind A.E."/>
            <person name="van Eijk R."/>
            <person name="Schleper C."/>
            <person name="Guy L."/>
            <person name="Ettema T.J."/>
        </authorList>
    </citation>
    <scope>NUCLEOTIDE SEQUENCE</scope>
</reference>